<sequence>MEQEQFVHIYDQREIICSETGKKEVAEMCEDEGGYMWEQCTGCGCHTWL</sequence>
<reference evidence="1 2" key="1">
    <citation type="submission" date="2019-11" db="EMBL/GenBank/DDBJ databases">
        <title>Draft genome sequences of five Paenibacillus species of dairy origin.</title>
        <authorList>
            <person name="Olajide A.M."/>
            <person name="Chen S."/>
            <person name="Lapointe G."/>
        </authorList>
    </citation>
    <scope>NUCLEOTIDE SEQUENCE [LARGE SCALE GENOMIC DNA]</scope>
    <source>
        <strain evidence="1 2">12CR55</strain>
    </source>
</reference>
<organism evidence="1 2">
    <name type="scientific">Paenibacillus woosongensis</name>
    <dbReference type="NCBI Taxonomy" id="307580"/>
    <lineage>
        <taxon>Bacteria</taxon>
        <taxon>Bacillati</taxon>
        <taxon>Bacillota</taxon>
        <taxon>Bacilli</taxon>
        <taxon>Bacillales</taxon>
        <taxon>Paenibacillaceae</taxon>
        <taxon>Paenibacillus</taxon>
    </lineage>
</organism>
<dbReference type="AlphaFoldDB" id="A0A7X2Z6J2"/>
<name>A0A7X2Z6J2_9BACL</name>
<evidence type="ECO:0000313" key="1">
    <source>
        <dbReference type="EMBL" id="MUG47704.1"/>
    </source>
</evidence>
<dbReference type="RefSeq" id="WP_155613077.1">
    <property type="nucleotide sequence ID" value="NZ_WNZW01000015.1"/>
</dbReference>
<accession>A0A7X2Z6J2</accession>
<comment type="caution">
    <text evidence="1">The sequence shown here is derived from an EMBL/GenBank/DDBJ whole genome shotgun (WGS) entry which is preliminary data.</text>
</comment>
<protein>
    <submittedName>
        <fullName evidence="1">Uncharacterized protein</fullName>
    </submittedName>
</protein>
<proteinExistence type="predicted"/>
<dbReference type="OrthoDB" id="9813299at2"/>
<dbReference type="Proteomes" id="UP000447876">
    <property type="component" value="Unassembled WGS sequence"/>
</dbReference>
<evidence type="ECO:0000313" key="2">
    <source>
        <dbReference type="Proteomes" id="UP000447876"/>
    </source>
</evidence>
<gene>
    <name evidence="1" type="ORF">GNP95_22395</name>
</gene>
<dbReference type="EMBL" id="WNZW01000015">
    <property type="protein sequence ID" value="MUG47704.1"/>
    <property type="molecule type" value="Genomic_DNA"/>
</dbReference>